<dbReference type="EMBL" id="JAGPXC010000002">
    <property type="protein sequence ID" value="KAH6657679.1"/>
    <property type="molecule type" value="Genomic_DNA"/>
</dbReference>
<feature type="region of interest" description="Disordered" evidence="1">
    <location>
        <begin position="250"/>
        <end position="298"/>
    </location>
</feature>
<dbReference type="GeneID" id="70128494"/>
<feature type="compositionally biased region" description="Polar residues" evidence="1">
    <location>
        <begin position="262"/>
        <end position="274"/>
    </location>
</feature>
<feature type="compositionally biased region" description="Polar residues" evidence="1">
    <location>
        <begin position="960"/>
        <end position="978"/>
    </location>
</feature>
<evidence type="ECO:0000256" key="1">
    <source>
        <dbReference type="SAM" id="MobiDB-lite"/>
    </source>
</evidence>
<dbReference type="AlphaFoldDB" id="A0A9P9A135"/>
<feature type="compositionally biased region" description="Polar residues" evidence="1">
    <location>
        <begin position="530"/>
        <end position="539"/>
    </location>
</feature>
<sequence>MGYISDYHGSIVALEGARDTVAIQLRLLPSSPKILVLPPLHYFIKDEESDSPFDARTYILSIHEACDTRVEMAHAFLRDSSVDNKRLVFLNGGTASAQMDCIKTISQQMVKPDIIRAEDAFSEVVRHGVAGLSKKVHKSVRGQSQRARMLQTNDTVVGDTHHSDRLSEAMRAAEALDNDTASLQSSTDMDLTITNRQRNTSILPCPLVDACETSASFCFFGATHNDGDPDAVHTTSKKLLCDSNVPFHNSAPEALPEDVSKPRQSPMTDRSSPSGRGESDTPLPCQSPAIHDGGLSPQDTVFSSLPNTPVIYGEACLFDVRASPKQRAARQHKRIRSVDRVYAGTIRNQDISITNLDQSLVSLADSEHYSTINAPDLFSVRNLPLRSKFHNEIQRATFVKPKTTRIRRPPPVPLDLSKSSLQQRPCLYVDKGTSPDKLHSNEKASVGTCYVDRGVDAADDSSLYSVDSGLGADVAFETVLPMYEDLVIHLSNENRDVHLDSVIRGFKKGTYPISMPPLLEETESDIGASPESTPTQGSSPEMERQIYNDNTCDPSISYDNYLRSQKSLAASGRRNQHEVVTANAPPTPARTPSPGVLAPEKGFHEFSTDDSATAVSVQNSLRSVLNIYFSPDEPGYQHFSFPLLPELSSMWKPIFREAEPDNQMKEKRRLDLILAIGAQKSVPRELISPLTSSLEQLGTKRNGVTRSGRLDLRYLIASAMQSYTSQPLTKQTQDNPFTNPLLLATLMVPHLETYLAAHSETRFLLLEYPPGHLSTILALQQLVGADTLKIVGILDAESPEQKSISKVPKPTGISIHLTKPSISDMSETSTRTSKTVVLSESSPKYTEGSSFSKANFLLTSSATGSEIATLISAVWKILIDISLFYVPEDEPRPATGRGSQRDYESEKDFYDQPPQIPASEYAPFASAKAMMSFQSSPERPSAKEKNPPMPARTKSKQKATRSTSVKSSRTANSVKSNRTILHRMLTQEAAAADTNNLKLRPPTRSSHFDLSEDEDGRFYQDERKYMPLFTQKPDIRKGNSRKALKFLGLA</sequence>
<feature type="region of interest" description="Disordered" evidence="1">
    <location>
        <begin position="570"/>
        <end position="592"/>
    </location>
</feature>
<feature type="region of interest" description="Disordered" evidence="1">
    <location>
        <begin position="929"/>
        <end position="978"/>
    </location>
</feature>
<evidence type="ECO:0000313" key="2">
    <source>
        <dbReference type="EMBL" id="KAH6657679.1"/>
    </source>
</evidence>
<feature type="compositionally biased region" description="Basic and acidic residues" evidence="1">
    <location>
        <begin position="1006"/>
        <end position="1015"/>
    </location>
</feature>
<dbReference type="OrthoDB" id="5401106at2759"/>
<organism evidence="2 3">
    <name type="scientific">Truncatella angustata</name>
    <dbReference type="NCBI Taxonomy" id="152316"/>
    <lineage>
        <taxon>Eukaryota</taxon>
        <taxon>Fungi</taxon>
        <taxon>Dikarya</taxon>
        <taxon>Ascomycota</taxon>
        <taxon>Pezizomycotina</taxon>
        <taxon>Sordariomycetes</taxon>
        <taxon>Xylariomycetidae</taxon>
        <taxon>Amphisphaeriales</taxon>
        <taxon>Sporocadaceae</taxon>
        <taxon>Truncatella</taxon>
    </lineage>
</organism>
<evidence type="ECO:0000313" key="3">
    <source>
        <dbReference type="Proteomes" id="UP000758603"/>
    </source>
</evidence>
<feature type="compositionally biased region" description="Basic and acidic residues" evidence="1">
    <location>
        <begin position="899"/>
        <end position="910"/>
    </location>
</feature>
<gene>
    <name evidence="2" type="ORF">BKA67DRAFT_532874</name>
</gene>
<feature type="region of interest" description="Disordered" evidence="1">
    <location>
        <begin position="992"/>
        <end position="1015"/>
    </location>
</feature>
<dbReference type="RefSeq" id="XP_045961913.1">
    <property type="nucleotide sequence ID" value="XM_046099602.1"/>
</dbReference>
<dbReference type="Proteomes" id="UP000758603">
    <property type="component" value="Unassembled WGS sequence"/>
</dbReference>
<proteinExistence type="predicted"/>
<name>A0A9P9A135_9PEZI</name>
<feature type="region of interest" description="Disordered" evidence="1">
    <location>
        <begin position="889"/>
        <end position="917"/>
    </location>
</feature>
<comment type="caution">
    <text evidence="2">The sequence shown here is derived from an EMBL/GenBank/DDBJ whole genome shotgun (WGS) entry which is preliminary data.</text>
</comment>
<protein>
    <recommendedName>
        <fullName evidence="4">Gastric mucin-like protein</fullName>
    </recommendedName>
</protein>
<reference evidence="2" key="1">
    <citation type="journal article" date="2021" name="Nat. Commun.">
        <title>Genetic determinants of endophytism in the Arabidopsis root mycobiome.</title>
        <authorList>
            <person name="Mesny F."/>
            <person name="Miyauchi S."/>
            <person name="Thiergart T."/>
            <person name="Pickel B."/>
            <person name="Atanasova L."/>
            <person name="Karlsson M."/>
            <person name="Huettel B."/>
            <person name="Barry K.W."/>
            <person name="Haridas S."/>
            <person name="Chen C."/>
            <person name="Bauer D."/>
            <person name="Andreopoulos W."/>
            <person name="Pangilinan J."/>
            <person name="LaButti K."/>
            <person name="Riley R."/>
            <person name="Lipzen A."/>
            <person name="Clum A."/>
            <person name="Drula E."/>
            <person name="Henrissat B."/>
            <person name="Kohler A."/>
            <person name="Grigoriev I.V."/>
            <person name="Martin F.M."/>
            <person name="Hacquard S."/>
        </authorList>
    </citation>
    <scope>NUCLEOTIDE SEQUENCE</scope>
    <source>
        <strain evidence="2">MPI-SDFR-AT-0073</strain>
    </source>
</reference>
<evidence type="ECO:0008006" key="4">
    <source>
        <dbReference type="Google" id="ProtNLM"/>
    </source>
</evidence>
<accession>A0A9P9A135</accession>
<keyword evidence="3" id="KW-1185">Reference proteome</keyword>
<feature type="region of interest" description="Disordered" evidence="1">
    <location>
        <begin position="521"/>
        <end position="550"/>
    </location>
</feature>